<evidence type="ECO:0000256" key="3">
    <source>
        <dbReference type="ARBA" id="ARBA00022946"/>
    </source>
</evidence>
<evidence type="ECO:0000313" key="8">
    <source>
        <dbReference type="RefSeq" id="XP_014677885.1"/>
    </source>
</evidence>
<protein>
    <submittedName>
        <fullName evidence="8">Uncharacterized protein LOC106817709</fullName>
    </submittedName>
</protein>
<keyword evidence="4" id="KW-0689">Ribosomal protein</keyword>
<reference evidence="8" key="1">
    <citation type="submission" date="2025-08" db="UniProtKB">
        <authorList>
            <consortium name="RefSeq"/>
        </authorList>
    </citation>
    <scope>IDENTIFICATION</scope>
</reference>
<gene>
    <name evidence="8" type="primary">LOC106817709</name>
</gene>
<dbReference type="PANTHER" id="PTHR21338:SF0">
    <property type="entry name" value="LARGE RIBOSOMAL SUBUNIT PROTEIN ML41"/>
    <property type="match status" value="1"/>
</dbReference>
<keyword evidence="7" id="KW-1185">Reference proteome</keyword>
<evidence type="ECO:0000256" key="1">
    <source>
        <dbReference type="ARBA" id="ARBA00004173"/>
    </source>
</evidence>
<proteinExistence type="inferred from homology"/>
<keyword evidence="5" id="KW-0496">Mitochondrion</keyword>
<name>A0ABM1F0B4_PRICU</name>
<sequence>MLLAKLLPATLISKPINLARSLATSLPLCGQHGIVPKKRKKYPLPANIRHRERVLEKFPLTGKHKSGKASKYYQQLHYTGVQRTGFLFRSRHVLYKDAVPDIVVPNLTKFALKPYVSYRVPDVTQSEFTSKDLFDTVYARKVIEDFEAGNIEIKSKKVE</sequence>
<evidence type="ECO:0000313" key="7">
    <source>
        <dbReference type="Proteomes" id="UP000695022"/>
    </source>
</evidence>
<dbReference type="GeneID" id="106817709"/>
<dbReference type="Pfam" id="PF09809">
    <property type="entry name" value="MRP-L27"/>
    <property type="match status" value="1"/>
</dbReference>
<comment type="subcellular location">
    <subcellularLocation>
        <location evidence="1">Mitochondrion</location>
    </subcellularLocation>
</comment>
<comment type="similarity">
    <text evidence="2">Belongs to the mitochondrion-specific ribosomal protein mL41 family.</text>
</comment>
<dbReference type="InterPro" id="IPR019189">
    <property type="entry name" value="Ribosomal_mL41"/>
</dbReference>
<dbReference type="Proteomes" id="UP000695022">
    <property type="component" value="Unplaced"/>
</dbReference>
<keyword evidence="3" id="KW-0809">Transit peptide</keyword>
<dbReference type="RefSeq" id="XP_014677885.1">
    <property type="nucleotide sequence ID" value="XM_014822399.1"/>
</dbReference>
<keyword evidence="6" id="KW-0687">Ribonucleoprotein</keyword>
<evidence type="ECO:0000256" key="5">
    <source>
        <dbReference type="ARBA" id="ARBA00023128"/>
    </source>
</evidence>
<evidence type="ECO:0000256" key="6">
    <source>
        <dbReference type="ARBA" id="ARBA00023274"/>
    </source>
</evidence>
<evidence type="ECO:0000256" key="2">
    <source>
        <dbReference type="ARBA" id="ARBA00010152"/>
    </source>
</evidence>
<accession>A0ABM1F0B4</accession>
<dbReference type="PANTHER" id="PTHR21338">
    <property type="entry name" value="MITOCHONDRIAL RIBOSOMAL PROTEIN L41"/>
    <property type="match status" value="1"/>
</dbReference>
<evidence type="ECO:0000256" key="4">
    <source>
        <dbReference type="ARBA" id="ARBA00022980"/>
    </source>
</evidence>
<organism evidence="7 8">
    <name type="scientific">Priapulus caudatus</name>
    <name type="common">Priapulid worm</name>
    <dbReference type="NCBI Taxonomy" id="37621"/>
    <lineage>
        <taxon>Eukaryota</taxon>
        <taxon>Metazoa</taxon>
        <taxon>Ecdysozoa</taxon>
        <taxon>Scalidophora</taxon>
        <taxon>Priapulida</taxon>
        <taxon>Priapulimorpha</taxon>
        <taxon>Priapulimorphida</taxon>
        <taxon>Priapulidae</taxon>
        <taxon>Priapulus</taxon>
    </lineage>
</organism>